<proteinExistence type="predicted"/>
<keyword evidence="3" id="KW-1185">Reference proteome</keyword>
<organism evidence="2 3">
    <name type="scientific">Desulfosarcina alkanivorans</name>
    <dbReference type="NCBI Taxonomy" id="571177"/>
    <lineage>
        <taxon>Bacteria</taxon>
        <taxon>Pseudomonadati</taxon>
        <taxon>Thermodesulfobacteriota</taxon>
        <taxon>Desulfobacteria</taxon>
        <taxon>Desulfobacterales</taxon>
        <taxon>Desulfosarcinaceae</taxon>
        <taxon>Desulfosarcina</taxon>
    </lineage>
</organism>
<dbReference type="OrthoDB" id="5495046at2"/>
<dbReference type="KEGG" id="dalk:DSCA_52950"/>
<dbReference type="Gene3D" id="2.60.40.10">
    <property type="entry name" value="Immunoglobulins"/>
    <property type="match status" value="3"/>
</dbReference>
<evidence type="ECO:0000313" key="3">
    <source>
        <dbReference type="Proteomes" id="UP000427906"/>
    </source>
</evidence>
<dbReference type="SUPFAM" id="SSF49265">
    <property type="entry name" value="Fibronectin type III"/>
    <property type="match status" value="2"/>
</dbReference>
<reference evidence="2 3" key="1">
    <citation type="submission" date="2019-11" db="EMBL/GenBank/DDBJ databases">
        <title>Comparative genomics of hydrocarbon-degrading Desulfosarcina strains.</title>
        <authorList>
            <person name="Watanabe M."/>
            <person name="Kojima H."/>
            <person name="Fukui M."/>
        </authorList>
    </citation>
    <scope>NUCLEOTIDE SEQUENCE [LARGE SCALE GENOMIC DNA]</scope>
    <source>
        <strain evidence="2 3">PL12</strain>
    </source>
</reference>
<feature type="compositionally biased region" description="Basic and acidic residues" evidence="1">
    <location>
        <begin position="1968"/>
        <end position="1977"/>
    </location>
</feature>
<evidence type="ECO:0008006" key="4">
    <source>
        <dbReference type="Google" id="ProtNLM"/>
    </source>
</evidence>
<feature type="compositionally biased region" description="Acidic residues" evidence="1">
    <location>
        <begin position="1957"/>
        <end position="1967"/>
    </location>
</feature>
<sequence length="2002" mass="218456">MQNAVSRTLIVVFGLLLLLGPPQLALANEASELLVTQGRGQLFNSGDMTVSGILQSRDTFALAVAADGEDQEAQAFYGFTHALAFMFEDGTTAGIDNLGELLEAFGVTRTANDGIDLDLFNDLPLHDNDYDPPQTLPDGADVRAFVQGPLLTRLDEVLTALDSVRVGFSASVSAAETGDEPLAIDDADIQVVRSWVHAARTFALIISAFDLSCDLNDIVQLLNADMLQFQRDLLDRYPTLLQLRPEDGAGAENLTDAEQALRSAIDNYHGAHDFIVERIETDGDWRADHLFYFDSLAEANASAFYVFQLEEIRTSLDEGRAARLESSEQNWLLTEVLEGGGSGQSISMDLEMDAESNVAYGEWHGPSDHSFIWDHGQVQDVDIDGTTVTILLSVGDDGSCGDVTFTGTIGEDGASIIDGTYSGSICSEPVEGDFTGTLVEEDTLTDVVDATRIFGTGSATPLDIRAVLPDFNAFNEPVIGTFPGNPILNGILPTEPQIISNDDATRQFELMPGGPFDIPTAAIAIDGSFSDWPETAKVFDDISQDDPEKNYDGNEDLKSFWMAQDDTYYYFRTVYYDGAASSGASPYIFFAANEHPQRDYWNSQPPTCHVYPNPDGGGAIYAGKYSFNDYYGAENIEVGTDGADACVEWRVPKTDFGDLSGRFIELQTGYDDYNRTFVQFPGYSVTGTVDLDGYNGGKIILYLYNGEDPDYSMLIGSAVIDGPGAFSIDGMANMEYSTCYLYALWDRDGNGIVSYDDMFGVTEFLINDDVVVSGPDLSVDQTIDFSVEGGVWNVHQPDGSFATYLDVYVNNFDHGILPEDIDNIEIEGPGGVVATLDHPDMEIILYENNECEFFLSIPGQPEPGEYTFTVTSGSAVRVSTDFQYVIQTIPAPDTAAFSPAEGAVVAGKTPIFTWEPVDMPGVPLYYRFEVVDDTTGQRVWASDRSMGMTDITLWEGLLAPGGSYRWRVRVTDSGNWLAVQNRANSAWVHFTVPTELDAHDALPAIHPNEWNGLSWIGGDAFACSVKVVDLDGVAVNGSSHTLMVTPPEGNTFPDGTDVKYASFDGAAGPTACYFWLHVGGGIPVSGEYTFTVTDPEDHSVSFVEQVDVNPLDGPDEASLTPSNIDHFITAVFDDVYVNGQPYEDFDLTDISQLDSSRWKGVSEAAIVDNKLMISLEEFVGRAHGGISFADIEPITSVAADVTVIDISDNRAKARIAGAFFNDGSNADFWFSISNDGTRVYYSVSKQWFNGQGNYQWEDVQSGDLVAAALNDVVTVGVSWNEGAKTLSFSATNQTQGLTHSEDYVHVGPVYPPINKELNLQARINLTTNTTPTFTWDPVANASRYRVRIFTYDNSQTVWKGYTGTETSVTVPPGVLEPDSYYRYRVEAWDKPSPLGIDNFGRTPISSSDYYRFYTNSEVPETPYIDLDGGGVQTVQSDEPGVIPTFWVRVNDRQGVPGNIASVKVRFPITGHEEFLYLDHTDGPYRGYYHTVSEQPLEAGTYTFTVTDEEGHTATVSDDLVISPIGYPLADSLTATVGPDDIQVSWGAVDGAGFYRLEIYNEAYQRIHRFAVDAADGPSFAIPRGLLEDGRLYRYRIKTYREFYSDITGDDTEGNNDNSSQIPWRSSQYPTFMLSPITGGAGTPDIDMDNQGVYVSHAYDPVLGQDAYVLAFLVKVTDADGVPGNIDRVYATLPDDRQVDLTFDESLSDTQGYYYADLRFTDIDEIVLLEGDYTFTVADRDNPPVTSSPDSLSGVAANMLATPANLSPAADALLDSTTPTLSWDAVAGADYYRVRIFTSWHSTLYRSDYLASTATSWEVPYGVLAPHTTYAYRVYAYRGNYPAEDLDFSAFNLLYYSWHPHFTVSGDPDSDADGLSDTLEASMCTQPDDADSDDDGILDGIEYAGETNPCNADSDDDGIQDGTESGLTDADIGPDTDPGVFVADADPYTVTDPTLADSDGDGTDDGDEDTNHNGRVDAGESDPNEIEELAKPLPFIPLLLLGD</sequence>
<accession>A0A5K7YSJ4</accession>
<dbReference type="PROSITE" id="PS00018">
    <property type="entry name" value="EF_HAND_1"/>
    <property type="match status" value="1"/>
</dbReference>
<dbReference type="RefSeq" id="WP_155319220.1">
    <property type="nucleotide sequence ID" value="NZ_AP021874.1"/>
</dbReference>
<protein>
    <recommendedName>
        <fullName evidence="4">Fibronectin type-III domain-containing protein</fullName>
    </recommendedName>
</protein>
<dbReference type="InterPro" id="IPR013783">
    <property type="entry name" value="Ig-like_fold"/>
</dbReference>
<feature type="region of interest" description="Disordered" evidence="1">
    <location>
        <begin position="1881"/>
        <end position="1988"/>
    </location>
</feature>
<dbReference type="InterPro" id="IPR036116">
    <property type="entry name" value="FN3_sf"/>
</dbReference>
<evidence type="ECO:0000256" key="1">
    <source>
        <dbReference type="SAM" id="MobiDB-lite"/>
    </source>
</evidence>
<dbReference type="Proteomes" id="UP000427906">
    <property type="component" value="Chromosome"/>
</dbReference>
<dbReference type="EMBL" id="AP021874">
    <property type="protein sequence ID" value="BBO71365.1"/>
    <property type="molecule type" value="Genomic_DNA"/>
</dbReference>
<feature type="compositionally biased region" description="Acidic residues" evidence="1">
    <location>
        <begin position="1887"/>
        <end position="1896"/>
    </location>
</feature>
<gene>
    <name evidence="2" type="ORF">DSCA_52950</name>
</gene>
<evidence type="ECO:0000313" key="2">
    <source>
        <dbReference type="EMBL" id="BBO71365.1"/>
    </source>
</evidence>
<dbReference type="InterPro" id="IPR018247">
    <property type="entry name" value="EF_Hand_1_Ca_BS"/>
</dbReference>
<name>A0A5K7YSJ4_9BACT</name>